<organism evidence="7 8">
    <name type="scientific">Candidatus Roizmanbacteria bacterium RIFCSPHIGHO2_02_FULL_40_9</name>
    <dbReference type="NCBI Taxonomy" id="1802042"/>
    <lineage>
        <taxon>Bacteria</taxon>
        <taxon>Candidatus Roizmaniibacteriota</taxon>
    </lineage>
</organism>
<dbReference type="InterPro" id="IPR029753">
    <property type="entry name" value="D-isomer_DH_CS"/>
</dbReference>
<dbReference type="InterPro" id="IPR036291">
    <property type="entry name" value="NAD(P)-bd_dom_sf"/>
</dbReference>
<dbReference type="Gene3D" id="3.40.50.720">
    <property type="entry name" value="NAD(P)-binding Rossmann-like Domain"/>
    <property type="match status" value="2"/>
</dbReference>
<evidence type="ECO:0000256" key="4">
    <source>
        <dbReference type="RuleBase" id="RU003719"/>
    </source>
</evidence>
<dbReference type="SUPFAM" id="SSF51735">
    <property type="entry name" value="NAD(P)-binding Rossmann-fold domains"/>
    <property type="match status" value="1"/>
</dbReference>
<evidence type="ECO:0000256" key="3">
    <source>
        <dbReference type="ARBA" id="ARBA00023027"/>
    </source>
</evidence>
<dbReference type="PROSITE" id="PS00671">
    <property type="entry name" value="D_2_HYDROXYACID_DH_3"/>
    <property type="match status" value="1"/>
</dbReference>
<evidence type="ECO:0000259" key="5">
    <source>
        <dbReference type="Pfam" id="PF00389"/>
    </source>
</evidence>
<dbReference type="InterPro" id="IPR058205">
    <property type="entry name" value="D-LDH-like"/>
</dbReference>
<protein>
    <recommendedName>
        <fullName evidence="9">Hydroxyacid dehydrogenase</fullName>
    </recommendedName>
</protein>
<dbReference type="GO" id="GO:0051287">
    <property type="term" value="F:NAD binding"/>
    <property type="evidence" value="ECO:0007669"/>
    <property type="project" value="InterPro"/>
</dbReference>
<dbReference type="SUPFAM" id="SSF52283">
    <property type="entry name" value="Formate/glycerate dehydrogenase catalytic domain-like"/>
    <property type="match status" value="1"/>
</dbReference>
<proteinExistence type="inferred from homology"/>
<evidence type="ECO:0008006" key="9">
    <source>
        <dbReference type="Google" id="ProtNLM"/>
    </source>
</evidence>
<evidence type="ECO:0000313" key="8">
    <source>
        <dbReference type="Proteomes" id="UP000177027"/>
    </source>
</evidence>
<feature type="domain" description="D-isomer specific 2-hydroxyacid dehydrogenase NAD-binding" evidence="6">
    <location>
        <begin position="104"/>
        <end position="300"/>
    </location>
</feature>
<dbReference type="InterPro" id="IPR006139">
    <property type="entry name" value="D-isomer_2_OHA_DH_cat_dom"/>
</dbReference>
<dbReference type="PANTHER" id="PTHR43026:SF1">
    <property type="entry name" value="2-HYDROXYACID DEHYDROGENASE HOMOLOG 1-RELATED"/>
    <property type="match status" value="1"/>
</dbReference>
<evidence type="ECO:0000256" key="2">
    <source>
        <dbReference type="ARBA" id="ARBA00023002"/>
    </source>
</evidence>
<dbReference type="AlphaFoldDB" id="A0A1F7HC26"/>
<sequence>MKIAFFEVDEHALPHIKETYPEAFISEQKLDDTNISEFKDYDVISVFIYSELTKNLLSQFTNLKMIATRGTGYDHIDVAYCEEKGISVANVPAYGIRTVAEHAFALTLTLTRKIYESIDRTKKGSFANDDLCGVDLFGKTFGIVGLGNIGREVLKIATGFGMNVIVYTRTQDNELQKTHPHTYGDLNKVLSESDVISLHIPYTPETRHIINKNNIYLCKKGSYLINTSRGGLIETDALIEALQKDIFAGVGLDVLEEEEDLREEAELLSPEFRRRVDYKTLVYDHMIVTHPKVIVTPHNAFNSQEARARIIYTTIENIQALEKGNLQNIVNKHNSH</sequence>
<dbReference type="PROSITE" id="PS00670">
    <property type="entry name" value="D_2_HYDROXYACID_DH_2"/>
    <property type="match status" value="1"/>
</dbReference>
<evidence type="ECO:0000313" key="7">
    <source>
        <dbReference type="EMBL" id="OGK28840.1"/>
    </source>
</evidence>
<gene>
    <name evidence="7" type="ORF">A3D06_00075</name>
</gene>
<accession>A0A1F7HC26</accession>
<evidence type="ECO:0000259" key="6">
    <source>
        <dbReference type="Pfam" id="PF02826"/>
    </source>
</evidence>
<dbReference type="PANTHER" id="PTHR43026">
    <property type="entry name" value="2-HYDROXYACID DEHYDROGENASE HOMOLOG 1-RELATED"/>
    <property type="match status" value="1"/>
</dbReference>
<comment type="caution">
    <text evidence="7">The sequence shown here is derived from an EMBL/GenBank/DDBJ whole genome shotgun (WGS) entry which is preliminary data.</text>
</comment>
<keyword evidence="3" id="KW-0520">NAD</keyword>
<evidence type="ECO:0000256" key="1">
    <source>
        <dbReference type="ARBA" id="ARBA00005854"/>
    </source>
</evidence>
<feature type="domain" description="D-isomer specific 2-hydroxyacid dehydrogenase catalytic" evidence="5">
    <location>
        <begin position="4"/>
        <end position="331"/>
    </location>
</feature>
<comment type="similarity">
    <text evidence="1 4">Belongs to the D-isomer specific 2-hydroxyacid dehydrogenase family.</text>
</comment>
<dbReference type="Pfam" id="PF02826">
    <property type="entry name" value="2-Hacid_dh_C"/>
    <property type="match status" value="1"/>
</dbReference>
<dbReference type="Proteomes" id="UP000177027">
    <property type="component" value="Unassembled WGS sequence"/>
</dbReference>
<dbReference type="Pfam" id="PF00389">
    <property type="entry name" value="2-Hacid_dh"/>
    <property type="match status" value="1"/>
</dbReference>
<dbReference type="GO" id="GO:0008720">
    <property type="term" value="F:D-lactate dehydrogenase (NAD+) activity"/>
    <property type="evidence" value="ECO:0007669"/>
    <property type="project" value="TreeGrafter"/>
</dbReference>
<dbReference type="InterPro" id="IPR006140">
    <property type="entry name" value="D-isomer_DH_NAD-bd"/>
</dbReference>
<name>A0A1F7HC26_9BACT</name>
<dbReference type="EMBL" id="MFZS01000025">
    <property type="protein sequence ID" value="OGK28840.1"/>
    <property type="molecule type" value="Genomic_DNA"/>
</dbReference>
<keyword evidence="2 4" id="KW-0560">Oxidoreductase</keyword>
<reference evidence="7 8" key="1">
    <citation type="journal article" date="2016" name="Nat. Commun.">
        <title>Thousands of microbial genomes shed light on interconnected biogeochemical processes in an aquifer system.</title>
        <authorList>
            <person name="Anantharaman K."/>
            <person name="Brown C.T."/>
            <person name="Hug L.A."/>
            <person name="Sharon I."/>
            <person name="Castelle C.J."/>
            <person name="Probst A.J."/>
            <person name="Thomas B.C."/>
            <person name="Singh A."/>
            <person name="Wilkins M.J."/>
            <person name="Karaoz U."/>
            <person name="Brodie E.L."/>
            <person name="Williams K.H."/>
            <person name="Hubbard S.S."/>
            <person name="Banfield J.F."/>
        </authorList>
    </citation>
    <scope>NUCLEOTIDE SEQUENCE [LARGE SCALE GENOMIC DNA]</scope>
</reference>